<dbReference type="Gene3D" id="3.40.50.720">
    <property type="entry name" value="NAD(P)-binding Rossmann-like Domain"/>
    <property type="match status" value="1"/>
</dbReference>
<reference evidence="3 4" key="1">
    <citation type="submission" date="2024-05" db="EMBL/GenBank/DDBJ databases">
        <authorList>
            <person name="Jiang F."/>
        </authorList>
    </citation>
    <scope>NUCLEOTIDE SEQUENCE [LARGE SCALE GENOMIC DNA]</scope>
    <source>
        <strain evidence="3 4">LZ166</strain>
    </source>
</reference>
<name>A0ABV3SRX4_9HYPH</name>
<dbReference type="PANTHER" id="PTHR24321">
    <property type="entry name" value="DEHYDROGENASES, SHORT CHAIN"/>
    <property type="match status" value="1"/>
</dbReference>
<proteinExistence type="inferred from homology"/>
<dbReference type="RefSeq" id="WP_367957417.1">
    <property type="nucleotide sequence ID" value="NZ_JBDPGJ010000010.1"/>
</dbReference>
<comment type="similarity">
    <text evidence="1">Belongs to the short-chain dehydrogenases/reductases (SDR) family.</text>
</comment>
<dbReference type="Proteomes" id="UP001556692">
    <property type="component" value="Unassembled WGS sequence"/>
</dbReference>
<dbReference type="InterPro" id="IPR002347">
    <property type="entry name" value="SDR_fam"/>
</dbReference>
<organism evidence="3 4">
    <name type="scientific">Aquibium pacificus</name>
    <dbReference type="NCBI Taxonomy" id="3153579"/>
    <lineage>
        <taxon>Bacteria</taxon>
        <taxon>Pseudomonadati</taxon>
        <taxon>Pseudomonadota</taxon>
        <taxon>Alphaproteobacteria</taxon>
        <taxon>Hyphomicrobiales</taxon>
        <taxon>Phyllobacteriaceae</taxon>
        <taxon>Aquibium</taxon>
    </lineage>
</organism>
<evidence type="ECO:0000313" key="4">
    <source>
        <dbReference type="Proteomes" id="UP001556692"/>
    </source>
</evidence>
<protein>
    <submittedName>
        <fullName evidence="3">SDR family oxidoreductase</fullName>
        <ecNumber evidence="3">1.1.-.-</ecNumber>
    </submittedName>
</protein>
<dbReference type="InterPro" id="IPR036291">
    <property type="entry name" value="NAD(P)-bd_dom_sf"/>
</dbReference>
<keyword evidence="4" id="KW-1185">Reference proteome</keyword>
<sequence length="250" mass="25736">MPRLEGKVAIITGAAGGMGSAAAQLFTKEGAKVLLVDREEEGLVKLANLLPADQVSYFVADVTDEEATKAFVAAAPKRLGGLDIALLNAGIEGQIGRIDELPVSAFDRVMAVNVRSVWLGLASLMPAMRATGGSIVITSSGAGLRGSAGLAAYSASKHAVLGLMRSAALEGAKDRIRVNSINPAQTRTRMMAAIDAHLDAAGRTADPAAKIPLGRYAEPSEVASMMLFLASDESSFCTGSVYPVDGGSMS</sequence>
<dbReference type="NCBIfam" id="NF005559">
    <property type="entry name" value="PRK07231.1"/>
    <property type="match status" value="1"/>
</dbReference>
<dbReference type="InterPro" id="IPR020904">
    <property type="entry name" value="Sc_DH/Rdtase_CS"/>
</dbReference>
<dbReference type="PRINTS" id="PR00080">
    <property type="entry name" value="SDRFAMILY"/>
</dbReference>
<dbReference type="GO" id="GO:0016491">
    <property type="term" value="F:oxidoreductase activity"/>
    <property type="evidence" value="ECO:0007669"/>
    <property type="project" value="UniProtKB-KW"/>
</dbReference>
<dbReference type="PROSITE" id="PS00061">
    <property type="entry name" value="ADH_SHORT"/>
    <property type="match status" value="1"/>
</dbReference>
<dbReference type="EC" id="1.1.-.-" evidence="3"/>
<accession>A0ABV3SRX4</accession>
<dbReference type="PANTHER" id="PTHR24321:SF15">
    <property type="entry name" value="OXIDOREDUCTASE UCPA"/>
    <property type="match status" value="1"/>
</dbReference>
<dbReference type="SUPFAM" id="SSF51735">
    <property type="entry name" value="NAD(P)-binding Rossmann-fold domains"/>
    <property type="match status" value="1"/>
</dbReference>
<dbReference type="Pfam" id="PF13561">
    <property type="entry name" value="adh_short_C2"/>
    <property type="match status" value="1"/>
</dbReference>
<keyword evidence="2 3" id="KW-0560">Oxidoreductase</keyword>
<dbReference type="PRINTS" id="PR00081">
    <property type="entry name" value="GDHRDH"/>
</dbReference>
<evidence type="ECO:0000313" key="3">
    <source>
        <dbReference type="EMBL" id="MEX0409552.1"/>
    </source>
</evidence>
<gene>
    <name evidence="3" type="ORF">ABGN05_28315</name>
</gene>
<dbReference type="EMBL" id="JBDPGJ010000010">
    <property type="protein sequence ID" value="MEX0409552.1"/>
    <property type="molecule type" value="Genomic_DNA"/>
</dbReference>
<evidence type="ECO:0000256" key="2">
    <source>
        <dbReference type="ARBA" id="ARBA00023002"/>
    </source>
</evidence>
<comment type="caution">
    <text evidence="3">The sequence shown here is derived from an EMBL/GenBank/DDBJ whole genome shotgun (WGS) entry which is preliminary data.</text>
</comment>
<evidence type="ECO:0000256" key="1">
    <source>
        <dbReference type="ARBA" id="ARBA00006484"/>
    </source>
</evidence>